<evidence type="ECO:0000313" key="2">
    <source>
        <dbReference type="EMBL" id="PSL26932.1"/>
    </source>
</evidence>
<keyword evidence="3" id="KW-1185">Reference proteome</keyword>
<dbReference type="PANTHER" id="PTHR40396">
    <property type="entry name" value="ATPASE-LIKE PROTEIN"/>
    <property type="match status" value="1"/>
</dbReference>
<dbReference type="OrthoDB" id="9809324at2"/>
<dbReference type="Proteomes" id="UP000240978">
    <property type="component" value="Unassembled WGS sequence"/>
</dbReference>
<reference evidence="2 3" key="1">
    <citation type="submission" date="2018-03" db="EMBL/GenBank/DDBJ databases">
        <title>Genomic Encyclopedia of Archaeal and Bacterial Type Strains, Phase II (KMG-II): from individual species to whole genera.</title>
        <authorList>
            <person name="Goeker M."/>
        </authorList>
    </citation>
    <scope>NUCLEOTIDE SEQUENCE [LARGE SCALE GENOMIC DNA]</scope>
    <source>
        <strain evidence="2 3">DSM 18107</strain>
    </source>
</reference>
<dbReference type="EMBL" id="PYGK01000010">
    <property type="protein sequence ID" value="PSL26932.1"/>
    <property type="molecule type" value="Genomic_DNA"/>
</dbReference>
<name>A0A2P8FYY4_9BACT</name>
<dbReference type="GO" id="GO:0005524">
    <property type="term" value="F:ATP binding"/>
    <property type="evidence" value="ECO:0007669"/>
    <property type="project" value="InterPro"/>
</dbReference>
<dbReference type="Pfam" id="PF13304">
    <property type="entry name" value="AAA_21"/>
    <property type="match status" value="1"/>
</dbReference>
<dbReference type="GO" id="GO:0016887">
    <property type="term" value="F:ATP hydrolysis activity"/>
    <property type="evidence" value="ECO:0007669"/>
    <property type="project" value="InterPro"/>
</dbReference>
<protein>
    <recommendedName>
        <fullName evidence="1">ATPase AAA-type core domain-containing protein</fullName>
    </recommendedName>
</protein>
<dbReference type="PANTHER" id="PTHR40396:SF1">
    <property type="entry name" value="ATPASE AAA-TYPE CORE DOMAIN-CONTAINING PROTEIN"/>
    <property type="match status" value="1"/>
</dbReference>
<dbReference type="RefSeq" id="WP_106604096.1">
    <property type="nucleotide sequence ID" value="NZ_PYGK01000010.1"/>
</dbReference>
<feature type="domain" description="ATPase AAA-type core" evidence="1">
    <location>
        <begin position="50"/>
        <end position="369"/>
    </location>
</feature>
<evidence type="ECO:0000259" key="1">
    <source>
        <dbReference type="Pfam" id="PF13304"/>
    </source>
</evidence>
<organism evidence="2 3">
    <name type="scientific">Chitinophaga ginsengisoli</name>
    <dbReference type="NCBI Taxonomy" id="363837"/>
    <lineage>
        <taxon>Bacteria</taxon>
        <taxon>Pseudomonadati</taxon>
        <taxon>Bacteroidota</taxon>
        <taxon>Chitinophagia</taxon>
        <taxon>Chitinophagales</taxon>
        <taxon>Chitinophagaceae</taxon>
        <taxon>Chitinophaga</taxon>
    </lineage>
</organism>
<dbReference type="SUPFAM" id="SSF52540">
    <property type="entry name" value="P-loop containing nucleoside triphosphate hydrolases"/>
    <property type="match status" value="1"/>
</dbReference>
<dbReference type="InterPro" id="IPR003959">
    <property type="entry name" value="ATPase_AAA_core"/>
</dbReference>
<accession>A0A2P8FYY4</accession>
<comment type="caution">
    <text evidence="2">The sequence shown here is derived from an EMBL/GenBank/DDBJ whole genome shotgun (WGS) entry which is preliminary data.</text>
</comment>
<dbReference type="AlphaFoldDB" id="A0A2P8FYY4"/>
<proteinExistence type="predicted"/>
<evidence type="ECO:0000313" key="3">
    <source>
        <dbReference type="Proteomes" id="UP000240978"/>
    </source>
</evidence>
<dbReference type="Gene3D" id="3.40.50.300">
    <property type="entry name" value="P-loop containing nucleotide triphosphate hydrolases"/>
    <property type="match status" value="1"/>
</dbReference>
<gene>
    <name evidence="2" type="ORF">CLV42_11085</name>
</gene>
<dbReference type="InterPro" id="IPR027417">
    <property type="entry name" value="P-loop_NTPase"/>
</dbReference>
<sequence length="440" mass="50662">MLIQFSVSNFKTFKNKATLDLIASNYDKETREKENVIQIPEFGLRILKSAVVYGANASGKSRFMDALAFMKTFVIRSSTDRLKGDPINVDQFRLATDIENASTEFEILFIHNNEMYRYGFEISKQAVLAEWLYHRPKTKEIEIFYREGQRFEFHVKRFSKGHTLAKEDLVRENALLLSVAAQFNDQLSGEIINWFKKLTVISGLQEHRYQRITLDKTDDINQKKRILELLAVADLGIHDITLERIDLENLPADMPKRLKELMLKEASESNTAFISDILTKHRRYDADKNYIGDVNFSLEDDESSGTFKLFSLAGSVLDALEHGYPLFIDELDSKLHPNLVCKLAELFNSSTTNPKNAQLIFNTHDTDLLSSGLFRRDQIWFTEKDRYGAASLFSLSDFKSEVRRTENFQSNYIQGKYGAIPFLGEFISPFVSQIISDDKK</sequence>